<accession>A0ABP9W516</accession>
<dbReference type="Proteomes" id="UP001416858">
    <property type="component" value="Unassembled WGS sequence"/>
</dbReference>
<comment type="caution">
    <text evidence="1">The sequence shown here is derived from an EMBL/GenBank/DDBJ whole genome shotgun (WGS) entry which is preliminary data.</text>
</comment>
<reference evidence="1 2" key="1">
    <citation type="submission" date="2024-02" db="EMBL/GenBank/DDBJ databases">
        <title>Rhodopirellula caenicola NBRC 110016.</title>
        <authorList>
            <person name="Ichikawa N."/>
            <person name="Katano-Makiyama Y."/>
            <person name="Hidaka K."/>
        </authorList>
    </citation>
    <scope>NUCLEOTIDE SEQUENCE [LARGE SCALE GENOMIC DNA]</scope>
    <source>
        <strain evidence="1 2">NBRC 110016</strain>
    </source>
</reference>
<gene>
    <name evidence="1" type="ORF">Rcae01_06753</name>
</gene>
<organism evidence="1 2">
    <name type="scientific">Novipirellula caenicola</name>
    <dbReference type="NCBI Taxonomy" id="1536901"/>
    <lineage>
        <taxon>Bacteria</taxon>
        <taxon>Pseudomonadati</taxon>
        <taxon>Planctomycetota</taxon>
        <taxon>Planctomycetia</taxon>
        <taxon>Pirellulales</taxon>
        <taxon>Pirellulaceae</taxon>
        <taxon>Novipirellula</taxon>
    </lineage>
</organism>
<evidence type="ECO:0000313" key="1">
    <source>
        <dbReference type="EMBL" id="GAA5511237.1"/>
    </source>
</evidence>
<sequence length="129" mass="14600">MMANRGYYLLMTELDLHASCDELVRIYEHVRRNVDVIAPFLPETAEIDIFAGRTSHSIKDIPLLGVYLPDDADSNGDVCNKLQDEIDEWVIEQDPDTLDLLLAEIDFPTWDHLVSIGTYPDRTATQHGG</sequence>
<keyword evidence="2" id="KW-1185">Reference proteome</keyword>
<protein>
    <submittedName>
        <fullName evidence="1">Uncharacterized protein</fullName>
    </submittedName>
</protein>
<dbReference type="EMBL" id="BAABRO010000049">
    <property type="protein sequence ID" value="GAA5511237.1"/>
    <property type="molecule type" value="Genomic_DNA"/>
</dbReference>
<proteinExistence type="predicted"/>
<evidence type="ECO:0000313" key="2">
    <source>
        <dbReference type="Proteomes" id="UP001416858"/>
    </source>
</evidence>
<name>A0ABP9W516_9BACT</name>